<proteinExistence type="evidence at transcript level"/>
<feature type="compositionally biased region" description="Polar residues" evidence="6">
    <location>
        <begin position="43"/>
        <end position="57"/>
    </location>
</feature>
<dbReference type="InterPro" id="IPR036236">
    <property type="entry name" value="Znf_C2H2_sf"/>
</dbReference>
<dbReference type="InterPro" id="IPR013087">
    <property type="entry name" value="Znf_C2H2_type"/>
</dbReference>
<dbReference type="Gene3D" id="3.30.160.60">
    <property type="entry name" value="Classic Zinc Finger"/>
    <property type="match status" value="4"/>
</dbReference>
<reference evidence="8" key="1">
    <citation type="journal article" date="2014" name="Insect Biochem. Mol. Biol.">
        <title>An insight into the sialome of the frog biting fly, Corethrella appendiculata.</title>
        <authorList>
            <person name="Ribeiro J.M.C."/>
            <person name="Chagas A.C."/>
            <person name="Pham V.M."/>
            <person name="Lounibos L.P."/>
            <person name="Calvo E."/>
        </authorList>
    </citation>
    <scope>NUCLEOTIDE SEQUENCE</scope>
    <source>
        <tissue evidence="8">Salivary glands</tissue>
    </source>
</reference>
<evidence type="ECO:0000256" key="5">
    <source>
        <dbReference type="PROSITE-ProRule" id="PRU00042"/>
    </source>
</evidence>
<sequence length="294" mass="34052">LDDEIEDENVESIFVENLQVKSESVKQKKASSTRQNKRKKSENSPAKTPSSDNNTPKGYNAGKKYLIDKETCDTCGKLINSNRVEAHQNKHLGVRPFNCPLCPMKFYCNTDTRKHLTMRHKGETVEVKTEFPEKKLYKKQCDTCGKMVEKQRLEGHKNQHLGIRPFDCPQCNLTFYCEVNRKKHMRVHTVRTVNCELCQAQFHTRNALKIHMIGAHGEKSMICDICNMAFTNKTRLTKHRVIHGERTFKCTLCDAAFHRNYNLMVHMKGVHKDQWMPPTETTPKHTQKSNGDDM</sequence>
<dbReference type="GO" id="GO:0008270">
    <property type="term" value="F:zinc ion binding"/>
    <property type="evidence" value="ECO:0007669"/>
    <property type="project" value="UniProtKB-KW"/>
</dbReference>
<dbReference type="EMBL" id="GANO01004489">
    <property type="protein sequence ID" value="JAB55382.1"/>
    <property type="molecule type" value="mRNA"/>
</dbReference>
<dbReference type="AlphaFoldDB" id="U5EQ30"/>
<feature type="domain" description="C2H2-type" evidence="7">
    <location>
        <begin position="166"/>
        <end position="189"/>
    </location>
</feature>
<feature type="domain" description="C2H2-type" evidence="7">
    <location>
        <begin position="248"/>
        <end position="276"/>
    </location>
</feature>
<accession>U5EQ30</accession>
<dbReference type="FunFam" id="3.30.160.60:FF:000100">
    <property type="entry name" value="Zinc finger 45-like"/>
    <property type="match status" value="1"/>
</dbReference>
<keyword evidence="2" id="KW-0677">Repeat</keyword>
<feature type="domain" description="C2H2-type" evidence="7">
    <location>
        <begin position="221"/>
        <end position="243"/>
    </location>
</feature>
<protein>
    <recommendedName>
        <fullName evidence="7">C2H2-type domain-containing protein</fullName>
    </recommendedName>
</protein>
<organism evidence="8">
    <name type="scientific">Corethrella appendiculata</name>
    <dbReference type="NCBI Taxonomy" id="1370023"/>
    <lineage>
        <taxon>Eukaryota</taxon>
        <taxon>Metazoa</taxon>
        <taxon>Ecdysozoa</taxon>
        <taxon>Arthropoda</taxon>
        <taxon>Hexapoda</taxon>
        <taxon>Insecta</taxon>
        <taxon>Pterygota</taxon>
        <taxon>Neoptera</taxon>
        <taxon>Endopterygota</taxon>
        <taxon>Diptera</taxon>
        <taxon>Nematocera</taxon>
        <taxon>Culicoidea</taxon>
        <taxon>Chaoboridae</taxon>
        <taxon>Corethrella</taxon>
    </lineage>
</organism>
<evidence type="ECO:0000256" key="2">
    <source>
        <dbReference type="ARBA" id="ARBA00022737"/>
    </source>
</evidence>
<dbReference type="Pfam" id="PF00096">
    <property type="entry name" value="zf-C2H2"/>
    <property type="match status" value="2"/>
</dbReference>
<feature type="non-terminal residue" evidence="8">
    <location>
        <position position="1"/>
    </location>
</feature>
<dbReference type="PANTHER" id="PTHR24379">
    <property type="entry name" value="KRAB AND ZINC FINGER DOMAIN-CONTAINING"/>
    <property type="match status" value="1"/>
</dbReference>
<feature type="region of interest" description="Disordered" evidence="6">
    <location>
        <begin position="20"/>
        <end position="60"/>
    </location>
</feature>
<evidence type="ECO:0000259" key="7">
    <source>
        <dbReference type="PROSITE" id="PS50157"/>
    </source>
</evidence>
<evidence type="ECO:0000256" key="3">
    <source>
        <dbReference type="ARBA" id="ARBA00022771"/>
    </source>
</evidence>
<name>U5EQ30_9DIPT</name>
<dbReference type="PROSITE" id="PS00028">
    <property type="entry name" value="ZINC_FINGER_C2H2_1"/>
    <property type="match status" value="5"/>
</dbReference>
<evidence type="ECO:0000256" key="4">
    <source>
        <dbReference type="ARBA" id="ARBA00022833"/>
    </source>
</evidence>
<evidence type="ECO:0000313" key="8">
    <source>
        <dbReference type="EMBL" id="JAB55382.1"/>
    </source>
</evidence>
<evidence type="ECO:0000256" key="1">
    <source>
        <dbReference type="ARBA" id="ARBA00022723"/>
    </source>
</evidence>
<feature type="compositionally biased region" description="Basic residues" evidence="6">
    <location>
        <begin position="27"/>
        <end position="40"/>
    </location>
</feature>
<dbReference type="FunFam" id="3.30.160.60:FF:000110">
    <property type="entry name" value="Zinc finger protein-like"/>
    <property type="match status" value="1"/>
</dbReference>
<dbReference type="SUPFAM" id="SSF57667">
    <property type="entry name" value="beta-beta-alpha zinc fingers"/>
    <property type="match status" value="4"/>
</dbReference>
<keyword evidence="3 5" id="KW-0863">Zinc-finger</keyword>
<feature type="region of interest" description="Disordered" evidence="6">
    <location>
        <begin position="274"/>
        <end position="294"/>
    </location>
</feature>
<keyword evidence="1" id="KW-0479">Metal-binding</keyword>
<dbReference type="SMART" id="SM00355">
    <property type="entry name" value="ZnF_C2H2"/>
    <property type="match status" value="7"/>
</dbReference>
<evidence type="ECO:0000256" key="6">
    <source>
        <dbReference type="SAM" id="MobiDB-lite"/>
    </source>
</evidence>
<dbReference type="PROSITE" id="PS50157">
    <property type="entry name" value="ZINC_FINGER_C2H2_2"/>
    <property type="match status" value="4"/>
</dbReference>
<feature type="domain" description="C2H2-type" evidence="7">
    <location>
        <begin position="97"/>
        <end position="125"/>
    </location>
</feature>
<keyword evidence="4" id="KW-0862">Zinc</keyword>
<dbReference type="PANTHER" id="PTHR24379:SF121">
    <property type="entry name" value="C2H2-TYPE DOMAIN-CONTAINING PROTEIN"/>
    <property type="match status" value="1"/>
</dbReference>
<dbReference type="GO" id="GO:0003677">
    <property type="term" value="F:DNA binding"/>
    <property type="evidence" value="ECO:0007669"/>
    <property type="project" value="UniProtKB-ARBA"/>
</dbReference>